<dbReference type="EMBL" id="ML977499">
    <property type="protein sequence ID" value="KAF2133405.1"/>
    <property type="molecule type" value="Genomic_DNA"/>
</dbReference>
<dbReference type="Proteomes" id="UP000799771">
    <property type="component" value="Unassembled WGS sequence"/>
</dbReference>
<dbReference type="RefSeq" id="XP_033527792.1">
    <property type="nucleotide sequence ID" value="XM_033667406.1"/>
</dbReference>
<proteinExistence type="predicted"/>
<evidence type="ECO:0000313" key="2">
    <source>
        <dbReference type="EMBL" id="KAF2133405.1"/>
    </source>
</evidence>
<dbReference type="GeneID" id="54407838"/>
<dbReference type="OrthoDB" id="3792817at2759"/>
<accession>A0A6A6AQX8</accession>
<protein>
    <submittedName>
        <fullName evidence="2">Uncharacterized protein</fullName>
    </submittedName>
</protein>
<feature type="region of interest" description="Disordered" evidence="1">
    <location>
        <begin position="115"/>
        <end position="151"/>
    </location>
</feature>
<gene>
    <name evidence="2" type="ORF">P153DRAFT_363602</name>
</gene>
<feature type="region of interest" description="Disordered" evidence="1">
    <location>
        <begin position="16"/>
        <end position="58"/>
    </location>
</feature>
<evidence type="ECO:0000256" key="1">
    <source>
        <dbReference type="SAM" id="MobiDB-lite"/>
    </source>
</evidence>
<dbReference type="AlphaFoldDB" id="A0A6A6AQX8"/>
<feature type="compositionally biased region" description="Polar residues" evidence="1">
    <location>
        <begin position="22"/>
        <end position="43"/>
    </location>
</feature>
<feature type="compositionally biased region" description="Polar residues" evidence="1">
    <location>
        <begin position="119"/>
        <end position="132"/>
    </location>
</feature>
<reference evidence="2" key="1">
    <citation type="journal article" date="2020" name="Stud. Mycol.">
        <title>101 Dothideomycetes genomes: a test case for predicting lifestyles and emergence of pathogens.</title>
        <authorList>
            <person name="Haridas S."/>
            <person name="Albert R."/>
            <person name="Binder M."/>
            <person name="Bloem J."/>
            <person name="Labutti K."/>
            <person name="Salamov A."/>
            <person name="Andreopoulos B."/>
            <person name="Baker S."/>
            <person name="Barry K."/>
            <person name="Bills G."/>
            <person name="Bluhm B."/>
            <person name="Cannon C."/>
            <person name="Castanera R."/>
            <person name="Culley D."/>
            <person name="Daum C."/>
            <person name="Ezra D."/>
            <person name="Gonzalez J."/>
            <person name="Henrissat B."/>
            <person name="Kuo A."/>
            <person name="Liang C."/>
            <person name="Lipzen A."/>
            <person name="Lutzoni F."/>
            <person name="Magnuson J."/>
            <person name="Mondo S."/>
            <person name="Nolan M."/>
            <person name="Ohm R."/>
            <person name="Pangilinan J."/>
            <person name="Park H.-J."/>
            <person name="Ramirez L."/>
            <person name="Alfaro M."/>
            <person name="Sun H."/>
            <person name="Tritt A."/>
            <person name="Yoshinaga Y."/>
            <person name="Zwiers L.-H."/>
            <person name="Turgeon B."/>
            <person name="Goodwin S."/>
            <person name="Spatafora J."/>
            <person name="Crous P."/>
            <person name="Grigoriev I."/>
        </authorList>
    </citation>
    <scope>NUCLEOTIDE SEQUENCE</scope>
    <source>
        <strain evidence="2">CBS 119687</strain>
    </source>
</reference>
<name>A0A6A6AQX8_9PLEO</name>
<sequence>MSTGLAFTPHDRAQFLAASAPGSRNMSRVNTPYTSRPVSPTQRHGSRDTLRPVSSTSRLTALLMEEGIRRAFTPLEEVAEGTASRLDDSDMKEEPEANLLAESIHSDEMDAFRTYSHGLPTQSDSTTITTPQDVVPPPSSWSRNKPVGAGRPRRASMALNEAYNAANPSTHSVLTSSNTQNTDSFGHSRSYITSSTQHGNLIPSRDIVAEQWTGKCPLHGEECDGVTVTGTWQTQAAIEGRGFADLYPVIVGAGGRRMVDWEGLLRQERVNRGREEWSG</sequence>
<evidence type="ECO:0000313" key="3">
    <source>
        <dbReference type="Proteomes" id="UP000799771"/>
    </source>
</evidence>
<keyword evidence="3" id="KW-1185">Reference proteome</keyword>
<organism evidence="2 3">
    <name type="scientific">Dothidotthia symphoricarpi CBS 119687</name>
    <dbReference type="NCBI Taxonomy" id="1392245"/>
    <lineage>
        <taxon>Eukaryota</taxon>
        <taxon>Fungi</taxon>
        <taxon>Dikarya</taxon>
        <taxon>Ascomycota</taxon>
        <taxon>Pezizomycotina</taxon>
        <taxon>Dothideomycetes</taxon>
        <taxon>Pleosporomycetidae</taxon>
        <taxon>Pleosporales</taxon>
        <taxon>Dothidotthiaceae</taxon>
        <taxon>Dothidotthia</taxon>
    </lineage>
</organism>